<reference evidence="1" key="1">
    <citation type="submission" date="2009-12" db="EMBL/GenBank/DDBJ databases">
        <title>Complete sequence of Dickeya dadantii Ech586.</title>
        <authorList>
            <consortium name="US DOE Joint Genome Institute"/>
            <person name="Lucas S."/>
            <person name="Copeland A."/>
            <person name="Lapidus A."/>
            <person name="Glavina del Rio T."/>
            <person name="Tice H."/>
            <person name="Bruce D."/>
            <person name="Goodwin L."/>
            <person name="Pitluck S."/>
            <person name="Munk A.C."/>
            <person name="Brettin T."/>
            <person name="Detter J.C."/>
            <person name="Han C."/>
            <person name="Tapia R."/>
            <person name="Larimer F."/>
            <person name="Land M."/>
            <person name="Hauser L."/>
            <person name="Kyrpides N."/>
            <person name="Mikhailova N."/>
            <person name="Balakrishnan V."/>
            <person name="Glasner J."/>
            <person name="Perna N.T."/>
        </authorList>
    </citation>
    <scope>NUCLEOTIDE SEQUENCE [LARGE SCALE GENOMIC DNA]</scope>
    <source>
        <strain evidence="1">Ech586</strain>
    </source>
</reference>
<dbReference type="EMBL" id="CP001836">
    <property type="protein sequence ID" value="ACZ77086.1"/>
    <property type="molecule type" value="Genomic_DNA"/>
</dbReference>
<protein>
    <submittedName>
        <fullName evidence="1">Uncharacterized protein</fullName>
    </submittedName>
</protein>
<dbReference type="HOGENOM" id="CLU_3117224_0_0_6"/>
<keyword evidence="2" id="KW-1185">Reference proteome</keyword>
<organism evidence="1 2">
    <name type="scientific">Dickeya zeae (strain Ech586)</name>
    <name type="common">Dickeya dadantii (strain Ech586)</name>
    <dbReference type="NCBI Taxonomy" id="590409"/>
    <lineage>
        <taxon>Bacteria</taxon>
        <taxon>Pseudomonadati</taxon>
        <taxon>Pseudomonadota</taxon>
        <taxon>Gammaproteobacteria</taxon>
        <taxon>Enterobacterales</taxon>
        <taxon>Pectobacteriaceae</taxon>
        <taxon>Dickeya</taxon>
        <taxon>Dickeya parazeae</taxon>
    </lineage>
</organism>
<dbReference type="Proteomes" id="UP000001446">
    <property type="component" value="Chromosome"/>
</dbReference>
<evidence type="ECO:0000313" key="1">
    <source>
        <dbReference type="EMBL" id="ACZ77086.1"/>
    </source>
</evidence>
<evidence type="ECO:0000313" key="2">
    <source>
        <dbReference type="Proteomes" id="UP000001446"/>
    </source>
</evidence>
<proteinExistence type="predicted"/>
<gene>
    <name evidence="1" type="ordered locus">Dd586_2234</name>
</gene>
<dbReference type="AlphaFoldDB" id="D2C115"/>
<sequence>MGIFNKGASPAAVTRDTIDHYRQKRRGLEVDILDEILLSRKPPLPRSQHP</sequence>
<name>D2C115_DICZ5</name>
<dbReference type="KEGG" id="ddc:Dd586_2234"/>
<accession>D2C115</accession>